<keyword evidence="13" id="KW-0594">Phospholipid biosynthesis</keyword>
<evidence type="ECO:0000256" key="12">
    <source>
        <dbReference type="ARBA" id="ARBA00023136"/>
    </source>
</evidence>
<dbReference type="AlphaFoldDB" id="A0A1I1T969"/>
<evidence type="ECO:0000256" key="15">
    <source>
        <dbReference type="PIRSR" id="PIRSR600829-1"/>
    </source>
</evidence>
<protein>
    <submittedName>
        <fullName evidence="20">Undecaprenol kinase/diacylglycerol kinase (ATP)</fullName>
    </submittedName>
</protein>
<feature type="active site" description="Proton acceptor" evidence="15">
    <location>
        <position position="67"/>
    </location>
</feature>
<evidence type="ECO:0000256" key="13">
    <source>
        <dbReference type="ARBA" id="ARBA00023209"/>
    </source>
</evidence>
<keyword evidence="4" id="KW-0444">Lipid biosynthesis</keyword>
<evidence type="ECO:0000256" key="6">
    <source>
        <dbReference type="ARBA" id="ARBA00022692"/>
    </source>
</evidence>
<organism evidence="20 21">
    <name type="scientific">Lentibacillus persicus</name>
    <dbReference type="NCBI Taxonomy" id="640948"/>
    <lineage>
        <taxon>Bacteria</taxon>
        <taxon>Bacillati</taxon>
        <taxon>Bacillota</taxon>
        <taxon>Bacilli</taxon>
        <taxon>Bacillales</taxon>
        <taxon>Bacillaceae</taxon>
        <taxon>Lentibacillus</taxon>
    </lineage>
</organism>
<feature type="binding site" evidence="17">
    <location>
        <position position="26"/>
    </location>
    <ligand>
        <name>ATP</name>
        <dbReference type="ChEBI" id="CHEBI:30616"/>
    </ligand>
</feature>
<evidence type="ECO:0000256" key="19">
    <source>
        <dbReference type="SAM" id="Phobius"/>
    </source>
</evidence>
<name>A0A1I1T969_9BACI</name>
<evidence type="ECO:0000256" key="11">
    <source>
        <dbReference type="ARBA" id="ARBA00023098"/>
    </source>
</evidence>
<feature type="transmembrane region" description="Helical" evidence="19">
    <location>
        <begin position="53"/>
        <end position="73"/>
    </location>
</feature>
<comment type="similarity">
    <text evidence="2">Belongs to the bacterial diacylglycerol kinase family.</text>
</comment>
<dbReference type="GO" id="GO:0005524">
    <property type="term" value="F:ATP binding"/>
    <property type="evidence" value="ECO:0007669"/>
    <property type="project" value="UniProtKB-KW"/>
</dbReference>
<dbReference type="RefSeq" id="WP_090081169.1">
    <property type="nucleotide sequence ID" value="NZ_FOMR01000002.1"/>
</dbReference>
<evidence type="ECO:0000256" key="3">
    <source>
        <dbReference type="ARBA" id="ARBA00022475"/>
    </source>
</evidence>
<evidence type="ECO:0000256" key="2">
    <source>
        <dbReference type="ARBA" id="ARBA00005967"/>
    </source>
</evidence>
<dbReference type="InterPro" id="IPR000829">
    <property type="entry name" value="DAGK"/>
</dbReference>
<proteinExistence type="inferred from homology"/>
<evidence type="ECO:0000313" key="21">
    <source>
        <dbReference type="Proteomes" id="UP000199474"/>
    </source>
</evidence>
<dbReference type="GO" id="GO:0046872">
    <property type="term" value="F:metal ion binding"/>
    <property type="evidence" value="ECO:0007669"/>
    <property type="project" value="UniProtKB-KW"/>
</dbReference>
<dbReference type="InterPro" id="IPR036945">
    <property type="entry name" value="DAGK_sf"/>
</dbReference>
<feature type="binding site" evidence="18">
    <location>
        <position position="26"/>
    </location>
    <ligand>
        <name>a divalent metal cation</name>
        <dbReference type="ChEBI" id="CHEBI:60240"/>
    </ligand>
</feature>
<keyword evidence="14" id="KW-1208">Phospholipid metabolism</keyword>
<accession>A0A1I1T969</accession>
<feature type="transmembrane region" description="Helical" evidence="19">
    <location>
        <begin position="29"/>
        <end position="47"/>
    </location>
</feature>
<keyword evidence="8 20" id="KW-0418">Kinase</keyword>
<feature type="binding site" evidence="17">
    <location>
        <begin position="92"/>
        <end position="93"/>
    </location>
    <ligand>
        <name>ATP</name>
        <dbReference type="ChEBI" id="CHEBI:30616"/>
    </ligand>
</feature>
<dbReference type="EMBL" id="FOMR01000002">
    <property type="protein sequence ID" value="SFD55125.1"/>
    <property type="molecule type" value="Genomic_DNA"/>
</dbReference>
<comment type="subcellular location">
    <subcellularLocation>
        <location evidence="1">Cell membrane</location>
        <topology evidence="1">Multi-pass membrane protein</topology>
    </subcellularLocation>
</comment>
<dbReference type="Gene3D" id="1.10.287.3610">
    <property type="match status" value="1"/>
</dbReference>
<keyword evidence="6 19" id="KW-0812">Transmembrane</keyword>
<reference evidence="21" key="1">
    <citation type="submission" date="2016-10" db="EMBL/GenBank/DDBJ databases">
        <authorList>
            <person name="Varghese N."/>
            <person name="Submissions S."/>
        </authorList>
    </citation>
    <scope>NUCLEOTIDE SEQUENCE [LARGE SCALE GENOMIC DNA]</scope>
    <source>
        <strain evidence="21">DSM 22530</strain>
    </source>
</reference>
<evidence type="ECO:0000313" key="20">
    <source>
        <dbReference type="EMBL" id="SFD55125.1"/>
    </source>
</evidence>
<evidence type="ECO:0000256" key="1">
    <source>
        <dbReference type="ARBA" id="ARBA00004651"/>
    </source>
</evidence>
<dbReference type="PANTHER" id="PTHR34299">
    <property type="entry name" value="DIACYLGLYCEROL KINASE"/>
    <property type="match status" value="1"/>
</dbReference>
<keyword evidence="5" id="KW-0808">Transferase</keyword>
<dbReference type="InterPro" id="IPR033717">
    <property type="entry name" value="UDPK"/>
</dbReference>
<dbReference type="GO" id="GO:0016301">
    <property type="term" value="F:kinase activity"/>
    <property type="evidence" value="ECO:0007669"/>
    <property type="project" value="UniProtKB-KW"/>
</dbReference>
<comment type="cofactor">
    <cofactor evidence="18">
        <name>Mg(2+)</name>
        <dbReference type="ChEBI" id="CHEBI:18420"/>
    </cofactor>
    <text evidence="18">Mn(2+), Zn(2+), Cd(2+) and Co(2+) support activity to lesser extents.</text>
</comment>
<sequence length="125" mass="13736">MNDKNGKPLIGFAHAWYGVKKAINSERNLRLHVLASICVIAGGIIFRLSIIKWTVIILAIGLVLVAEFLNTAIEKMINYVKPDIHPRAKEIKDIAAGAVLIASVIAAAVGVLIFIPEFFRWINGF</sequence>
<dbReference type="Proteomes" id="UP000199474">
    <property type="component" value="Unassembled WGS sequence"/>
</dbReference>
<evidence type="ECO:0000256" key="16">
    <source>
        <dbReference type="PIRSR" id="PIRSR600829-2"/>
    </source>
</evidence>
<dbReference type="GO" id="GO:0005886">
    <property type="term" value="C:plasma membrane"/>
    <property type="evidence" value="ECO:0007669"/>
    <property type="project" value="UniProtKB-SubCell"/>
</dbReference>
<evidence type="ECO:0000256" key="10">
    <source>
        <dbReference type="ARBA" id="ARBA00022989"/>
    </source>
</evidence>
<dbReference type="STRING" id="640948.SAMN05216238_102176"/>
<evidence type="ECO:0000256" key="18">
    <source>
        <dbReference type="PIRSR" id="PIRSR600829-4"/>
    </source>
</evidence>
<keyword evidence="7 17" id="KW-0547">Nucleotide-binding</keyword>
<keyword evidence="18" id="KW-0460">Magnesium</keyword>
<keyword evidence="21" id="KW-1185">Reference proteome</keyword>
<keyword evidence="9 17" id="KW-0067">ATP-binding</keyword>
<keyword evidence="11" id="KW-0443">Lipid metabolism</keyword>
<keyword evidence="10 19" id="KW-1133">Transmembrane helix</keyword>
<dbReference type="Pfam" id="PF01219">
    <property type="entry name" value="DAGK_prokar"/>
    <property type="match status" value="1"/>
</dbReference>
<feature type="transmembrane region" description="Helical" evidence="19">
    <location>
        <begin position="94"/>
        <end position="115"/>
    </location>
</feature>
<evidence type="ECO:0000256" key="14">
    <source>
        <dbReference type="ARBA" id="ARBA00023264"/>
    </source>
</evidence>
<dbReference type="CDD" id="cd14265">
    <property type="entry name" value="UDPK_IM_like"/>
    <property type="match status" value="1"/>
</dbReference>
<evidence type="ECO:0000256" key="4">
    <source>
        <dbReference type="ARBA" id="ARBA00022516"/>
    </source>
</evidence>
<keyword evidence="3" id="KW-1003">Cell membrane</keyword>
<evidence type="ECO:0000256" key="8">
    <source>
        <dbReference type="ARBA" id="ARBA00022777"/>
    </source>
</evidence>
<keyword evidence="18" id="KW-0479">Metal-binding</keyword>
<dbReference type="GO" id="GO:0008654">
    <property type="term" value="P:phospholipid biosynthetic process"/>
    <property type="evidence" value="ECO:0007669"/>
    <property type="project" value="UniProtKB-KW"/>
</dbReference>
<feature type="binding site" evidence="16">
    <location>
        <position position="67"/>
    </location>
    <ligand>
        <name>substrate</name>
    </ligand>
</feature>
<dbReference type="PANTHER" id="PTHR34299:SF1">
    <property type="entry name" value="DIACYLGLYCEROL KINASE"/>
    <property type="match status" value="1"/>
</dbReference>
<evidence type="ECO:0000256" key="7">
    <source>
        <dbReference type="ARBA" id="ARBA00022741"/>
    </source>
</evidence>
<dbReference type="OrthoDB" id="9789934at2"/>
<feature type="binding site" evidence="18">
    <location>
        <position position="74"/>
    </location>
    <ligand>
        <name>a divalent metal cation</name>
        <dbReference type="ChEBI" id="CHEBI:60240"/>
    </ligand>
</feature>
<feature type="binding site" evidence="17">
    <location>
        <position position="74"/>
    </location>
    <ligand>
        <name>ATP</name>
        <dbReference type="ChEBI" id="CHEBI:30616"/>
    </ligand>
</feature>
<gene>
    <name evidence="20" type="ORF">SAMN05216238_102176</name>
</gene>
<evidence type="ECO:0000256" key="9">
    <source>
        <dbReference type="ARBA" id="ARBA00022840"/>
    </source>
</evidence>
<evidence type="ECO:0000256" key="5">
    <source>
        <dbReference type="ARBA" id="ARBA00022679"/>
    </source>
</evidence>
<evidence type="ECO:0000256" key="17">
    <source>
        <dbReference type="PIRSR" id="PIRSR600829-3"/>
    </source>
</evidence>
<keyword evidence="12 19" id="KW-0472">Membrane</keyword>